<name>A0A1A0W0S8_9MYCO</name>
<comment type="caution">
    <text evidence="2">The sequence shown here is derived from an EMBL/GenBank/DDBJ whole genome shotgun (WGS) entry which is preliminary data.</text>
</comment>
<protein>
    <submittedName>
        <fullName evidence="2">1,4-beta-xylanase</fullName>
    </submittedName>
</protein>
<dbReference type="Proteomes" id="UP000091914">
    <property type="component" value="Unassembled WGS sequence"/>
</dbReference>
<dbReference type="AlphaFoldDB" id="A0A1A0W0S8"/>
<dbReference type="RefSeq" id="WP_064877238.1">
    <property type="nucleotide sequence ID" value="NZ_LZSX01000004.1"/>
</dbReference>
<proteinExistence type="predicted"/>
<keyword evidence="2" id="KW-0378">Hydrolase</keyword>
<sequence length="396" mass="44679">MHRRTVLTLPLLVAGGMALAQTPGASAQPPNTSPQASRWSPERANRWYQAQGWPVGVNYITSNAINQLEMFQRETFDPRRIDTELGWARTNGFNAIRVFLHDQLWAQDSRGFQGRLAQFVDIAARHGIKPLFVLFDSCWDPFPQAGPQRAPRPGIHNSGWVQSPGAARLDDHGYLRTMRGYVTGVLTQFRSDDRILGWDLWNEPDNPANAYASVERKDKVDLVAQLLPRVFEWARLVDPCQPLTSGVWHGEWADPGRRSVISGIQLDNSDVITFHSYAGPEEFERRIAELVPQGRPILCTEYMARPLRSTVQDILPIAKRAGVGAFNWGFVAGKTQTFFPWDSWDHPNPDPAMPQEWFHDLLAPDGRPFRDTEIQTILELSDLAMHLQQPPPPPAG</sequence>
<organism evidence="2 3">
    <name type="scientific">Mycobacterium colombiense</name>
    <dbReference type="NCBI Taxonomy" id="339268"/>
    <lineage>
        <taxon>Bacteria</taxon>
        <taxon>Bacillati</taxon>
        <taxon>Actinomycetota</taxon>
        <taxon>Actinomycetes</taxon>
        <taxon>Mycobacteriales</taxon>
        <taxon>Mycobacteriaceae</taxon>
        <taxon>Mycobacterium</taxon>
        <taxon>Mycobacterium avium complex (MAC)</taxon>
    </lineage>
</organism>
<keyword evidence="2" id="KW-0119">Carbohydrate metabolism</keyword>
<dbReference type="EMBL" id="LZSX01000004">
    <property type="protein sequence ID" value="OBB89059.1"/>
    <property type="molecule type" value="Genomic_DNA"/>
</dbReference>
<gene>
    <name evidence="2" type="ORF">A5760_23425</name>
</gene>
<evidence type="ECO:0000313" key="3">
    <source>
        <dbReference type="Proteomes" id="UP000091914"/>
    </source>
</evidence>
<dbReference type="SUPFAM" id="SSF51445">
    <property type="entry name" value="(Trans)glycosidases"/>
    <property type="match status" value="1"/>
</dbReference>
<dbReference type="GO" id="GO:0045493">
    <property type="term" value="P:xylan catabolic process"/>
    <property type="evidence" value="ECO:0007669"/>
    <property type="project" value="UniProtKB-KW"/>
</dbReference>
<evidence type="ECO:0000256" key="1">
    <source>
        <dbReference type="SAM" id="SignalP"/>
    </source>
</evidence>
<dbReference type="Gene3D" id="3.20.20.80">
    <property type="entry name" value="Glycosidases"/>
    <property type="match status" value="1"/>
</dbReference>
<feature type="signal peptide" evidence="1">
    <location>
        <begin position="1"/>
        <end position="20"/>
    </location>
</feature>
<evidence type="ECO:0000313" key="2">
    <source>
        <dbReference type="EMBL" id="OBB89059.1"/>
    </source>
</evidence>
<dbReference type="GO" id="GO:0016798">
    <property type="term" value="F:hydrolase activity, acting on glycosyl bonds"/>
    <property type="evidence" value="ECO:0007669"/>
    <property type="project" value="UniProtKB-KW"/>
</dbReference>
<keyword evidence="1" id="KW-0732">Signal</keyword>
<dbReference type="InterPro" id="IPR017853">
    <property type="entry name" value="GH"/>
</dbReference>
<accession>A0A1A0W0S8</accession>
<feature type="chain" id="PRO_5039497536" evidence="1">
    <location>
        <begin position="21"/>
        <end position="396"/>
    </location>
</feature>
<keyword evidence="2" id="KW-0858">Xylan degradation</keyword>
<keyword evidence="2" id="KW-0624">Polysaccharide degradation</keyword>
<reference evidence="2 3" key="1">
    <citation type="submission" date="2016-06" db="EMBL/GenBank/DDBJ databases">
        <authorList>
            <person name="Kjaerup R.B."/>
            <person name="Dalgaard T.S."/>
            <person name="Juul-Madsen H.R."/>
        </authorList>
    </citation>
    <scope>NUCLEOTIDE SEQUENCE [LARGE SCALE GENOMIC DNA]</scope>
    <source>
        <strain evidence="2 3">852002-51834_SCH5396731</strain>
    </source>
</reference>
<keyword evidence="2" id="KW-0326">Glycosidase</keyword>